<dbReference type="AlphaFoldDB" id="A0A0M6Y1P8"/>
<organism evidence="2 3">
    <name type="scientific">Roseibium aggregatum</name>
    <dbReference type="NCBI Taxonomy" id="187304"/>
    <lineage>
        <taxon>Bacteria</taxon>
        <taxon>Pseudomonadati</taxon>
        <taxon>Pseudomonadota</taxon>
        <taxon>Alphaproteobacteria</taxon>
        <taxon>Hyphomicrobiales</taxon>
        <taxon>Stappiaceae</taxon>
        <taxon>Roseibium</taxon>
    </lineage>
</organism>
<evidence type="ECO:0000259" key="1">
    <source>
        <dbReference type="Pfam" id="PF13488"/>
    </source>
</evidence>
<evidence type="ECO:0000313" key="2">
    <source>
        <dbReference type="EMBL" id="CTQ43249.1"/>
    </source>
</evidence>
<dbReference type="Proteomes" id="UP000048926">
    <property type="component" value="Unassembled WGS sequence"/>
</dbReference>
<accession>A0A0M6Y1P8</accession>
<feature type="domain" description="Glycine zipper" evidence="1">
    <location>
        <begin position="37"/>
        <end position="75"/>
    </location>
</feature>
<proteinExistence type="predicted"/>
<reference evidence="3" key="1">
    <citation type="submission" date="2015-07" db="EMBL/GenBank/DDBJ databases">
        <authorList>
            <person name="Rodrigo-Torres Lidia"/>
            <person name="Arahal R.David."/>
        </authorList>
    </citation>
    <scope>NUCLEOTIDE SEQUENCE [LARGE SCALE GENOMIC DNA]</scope>
    <source>
        <strain evidence="3">CECT 4801</strain>
    </source>
</reference>
<evidence type="ECO:0000313" key="3">
    <source>
        <dbReference type="Proteomes" id="UP000048926"/>
    </source>
</evidence>
<dbReference type="EMBL" id="CXST01000001">
    <property type="protein sequence ID" value="CTQ43249.1"/>
    <property type="molecule type" value="Genomic_DNA"/>
</dbReference>
<gene>
    <name evidence="2" type="ORF">LAL4801_01685</name>
</gene>
<name>A0A0M6Y1P8_9HYPH</name>
<dbReference type="Pfam" id="PF13488">
    <property type="entry name" value="Gly-zipper_Omp"/>
    <property type="match status" value="1"/>
</dbReference>
<keyword evidence="3" id="KW-1185">Reference proteome</keyword>
<sequence length="98" mass="9686">MFFAKGFWMRSVLAAASLAIVLTGCANTESQRDRMLIGAGLGAATGATIGAVAGSTVNATLAGAALGAVGGGLIGVVTTPRNCIATDEQGTPYKVRCP</sequence>
<protein>
    <recommendedName>
        <fullName evidence="1">Glycine zipper domain-containing protein</fullName>
    </recommendedName>
</protein>
<dbReference type="InterPro" id="IPR039567">
    <property type="entry name" value="Gly-zipper"/>
</dbReference>
<dbReference type="PROSITE" id="PS51257">
    <property type="entry name" value="PROKAR_LIPOPROTEIN"/>
    <property type="match status" value="1"/>
</dbReference>